<dbReference type="Pfam" id="PF13704">
    <property type="entry name" value="Glyco_tranf_2_4"/>
    <property type="match status" value="1"/>
</dbReference>
<accession>W8S2S0</accession>
<dbReference type="EMBL" id="CP004372">
    <property type="protein sequence ID" value="AHM04477.1"/>
    <property type="molecule type" value="Genomic_DNA"/>
</dbReference>
<gene>
    <name evidence="1" type="ORF">roselon_02132</name>
</gene>
<dbReference type="OrthoDB" id="928930at2"/>
<dbReference type="SUPFAM" id="SSF53448">
    <property type="entry name" value="Nucleotide-diphospho-sugar transferases"/>
    <property type="match status" value="1"/>
</dbReference>
<evidence type="ECO:0000313" key="2">
    <source>
        <dbReference type="Proteomes" id="UP000019593"/>
    </source>
</evidence>
<dbReference type="STRING" id="1294273.roselon_02132"/>
<protein>
    <recommendedName>
        <fullName evidence="3">Glycosyl transferase family 2</fullName>
    </recommendedName>
</protein>
<dbReference type="Proteomes" id="UP000019593">
    <property type="component" value="Chromosome"/>
</dbReference>
<sequence length="760" mass="84411">MIIGHDEMLRRAGIDGPVASLEDFVRGGRAPIGAITASGADPHHMIDTETDIAVLGAALRRAGAVEDRYWQIRIGERLVALTGSDRVASDLVAWLIEAGDYARARDLHERIAGDDARHADRRLDLLLAERDFDAALACDGASDSPARIGKAALAAGHWDLAAEMIAAACDASPDSPEAASLSIRLVALQDGPEAAIAALAERQQVLPPKSATARLLRYRLQLDCGRYLETFDELREQISERRDGWGLYWLAEEAAAQCDSLQDFSEVLDGTLALYPLQRHLIRQKAGLAATLGDFDTTEALLPVIRLFSEWSWHETRVMTVCQDAGRDVVEDVLSAAVAVSVPKERVNLTVAHYYYYFNGTPEGLARARDLAAPVARTMRDDPHVQNLELRLTLALGERDAAQRTFEQLPSGLARTAPLAPFEARFAADAGDHARAAAIWRDHLTRSRAMALNARTAHPETIHLKWAPTQDAVLLFMTVFNGIEFLDWFFDHYRRLGVTHFFVVDNGSTDGSFEWLAAQDDVSLFRQTGSFRQSGCGVAWVNHLIRRFGVGHWCFYVDIDEAFVFPGVERGRTLRDLIAYADAKGWRSIPAMMLDIYPEDLGTDATQNPFERSKYIDRDYLFFDNEVPPYHFVQGGVRARLSGRSLMMTKAPLVKPGADFCYLANNHQHSHVPVAPLSGALLHYKFIGDLMARVDEAIERDEHFMGARFYKALQTPLRAAREKDVLLSAHSVAYEGPAQLVEMGLMSAPDDWGLWPERPT</sequence>
<proteinExistence type="predicted"/>
<dbReference type="RefSeq" id="WP_025312266.1">
    <property type="nucleotide sequence ID" value="NZ_CP004372.1"/>
</dbReference>
<name>W8S2S0_9RHOB</name>
<evidence type="ECO:0008006" key="3">
    <source>
        <dbReference type="Google" id="ProtNLM"/>
    </source>
</evidence>
<dbReference type="AlphaFoldDB" id="W8S2S0"/>
<organism evidence="1 2">
    <name type="scientific">Roseicyclus elongatus DSM 19469</name>
    <dbReference type="NCBI Taxonomy" id="1294273"/>
    <lineage>
        <taxon>Bacteria</taxon>
        <taxon>Pseudomonadati</taxon>
        <taxon>Pseudomonadota</taxon>
        <taxon>Alphaproteobacteria</taxon>
        <taxon>Rhodobacterales</taxon>
        <taxon>Roseobacteraceae</taxon>
        <taxon>Roseicyclus</taxon>
    </lineage>
</organism>
<dbReference type="HOGENOM" id="CLU_366756_0_0_5"/>
<dbReference type="eggNOG" id="COG0463">
    <property type="taxonomic scope" value="Bacteria"/>
</dbReference>
<dbReference type="KEGG" id="red:roselon_02132"/>
<evidence type="ECO:0000313" key="1">
    <source>
        <dbReference type="EMBL" id="AHM04477.1"/>
    </source>
</evidence>
<dbReference type="InterPro" id="IPR029044">
    <property type="entry name" value="Nucleotide-diphossugar_trans"/>
</dbReference>
<reference evidence="1 2" key="1">
    <citation type="submission" date="2013-03" db="EMBL/GenBank/DDBJ databases">
        <authorList>
            <person name="Fiebig A."/>
            <person name="Goeker M."/>
            <person name="Klenk H.-P.P."/>
        </authorList>
    </citation>
    <scope>NUCLEOTIDE SEQUENCE [LARGE SCALE GENOMIC DNA]</scope>
    <source>
        <strain evidence="2">DSM 19469</strain>
    </source>
</reference>
<keyword evidence="2" id="KW-1185">Reference proteome</keyword>